<dbReference type="InterPro" id="IPR001314">
    <property type="entry name" value="Peptidase_S1A"/>
</dbReference>
<dbReference type="EMBL" id="OV121141">
    <property type="protein sequence ID" value="CAH0549015.1"/>
    <property type="molecule type" value="Genomic_DNA"/>
</dbReference>
<keyword evidence="6" id="KW-0732">Signal</keyword>
<accession>A0A9P0ARW9</accession>
<dbReference type="FunFam" id="2.40.10.10:FF:000060">
    <property type="entry name" value="Acrosin"/>
    <property type="match status" value="1"/>
</dbReference>
<dbReference type="InterPro" id="IPR009003">
    <property type="entry name" value="Peptidase_S1_PA"/>
</dbReference>
<feature type="region of interest" description="Disordered" evidence="5">
    <location>
        <begin position="144"/>
        <end position="175"/>
    </location>
</feature>
<dbReference type="InterPro" id="IPR031986">
    <property type="entry name" value="GD_N"/>
</dbReference>
<proteinExistence type="predicted"/>
<keyword evidence="1" id="KW-0645">Protease</keyword>
<dbReference type="InterPro" id="IPR043504">
    <property type="entry name" value="Peptidase_S1_PA_chymotrypsin"/>
</dbReference>
<keyword evidence="3" id="KW-0720">Serine protease</keyword>
<dbReference type="PRINTS" id="PR00722">
    <property type="entry name" value="CHYMOTRYPSIN"/>
</dbReference>
<evidence type="ECO:0000256" key="1">
    <source>
        <dbReference type="ARBA" id="ARBA00022670"/>
    </source>
</evidence>
<dbReference type="Gene3D" id="2.40.10.10">
    <property type="entry name" value="Trypsin-like serine proteases"/>
    <property type="match status" value="2"/>
</dbReference>
<dbReference type="GO" id="GO:0004252">
    <property type="term" value="F:serine-type endopeptidase activity"/>
    <property type="evidence" value="ECO:0007669"/>
    <property type="project" value="InterPro"/>
</dbReference>
<keyword evidence="2" id="KW-0378">Hydrolase</keyword>
<dbReference type="PROSITE" id="PS50240">
    <property type="entry name" value="TRYPSIN_DOM"/>
    <property type="match status" value="1"/>
</dbReference>
<gene>
    <name evidence="8" type="ORF">MELIAE_LOCUS2327</name>
</gene>
<dbReference type="Pfam" id="PF16030">
    <property type="entry name" value="GD_N"/>
    <property type="match status" value="1"/>
</dbReference>
<feature type="signal peptide" evidence="6">
    <location>
        <begin position="1"/>
        <end position="30"/>
    </location>
</feature>
<dbReference type="OrthoDB" id="6147874at2759"/>
<evidence type="ECO:0000259" key="7">
    <source>
        <dbReference type="PROSITE" id="PS50240"/>
    </source>
</evidence>
<evidence type="ECO:0000256" key="6">
    <source>
        <dbReference type="SAM" id="SignalP"/>
    </source>
</evidence>
<evidence type="ECO:0000256" key="2">
    <source>
        <dbReference type="ARBA" id="ARBA00022801"/>
    </source>
</evidence>
<evidence type="ECO:0000256" key="5">
    <source>
        <dbReference type="SAM" id="MobiDB-lite"/>
    </source>
</evidence>
<dbReference type="AlphaFoldDB" id="A0A9P0ARW9"/>
<evidence type="ECO:0000256" key="4">
    <source>
        <dbReference type="ARBA" id="ARBA00023157"/>
    </source>
</evidence>
<dbReference type="Pfam" id="PF00089">
    <property type="entry name" value="Trypsin"/>
    <property type="match status" value="1"/>
</dbReference>
<dbReference type="InterPro" id="IPR018114">
    <property type="entry name" value="TRYPSIN_HIS"/>
</dbReference>
<name>A0A9P0ARW9_BRAAE</name>
<evidence type="ECO:0000313" key="8">
    <source>
        <dbReference type="EMBL" id="CAH0549015.1"/>
    </source>
</evidence>
<reference evidence="8" key="1">
    <citation type="submission" date="2021-12" db="EMBL/GenBank/DDBJ databases">
        <authorList>
            <person name="King R."/>
        </authorList>
    </citation>
    <scope>NUCLEOTIDE SEQUENCE</scope>
</reference>
<feature type="domain" description="Peptidase S1" evidence="7">
    <location>
        <begin position="264"/>
        <end position="525"/>
    </location>
</feature>
<feature type="chain" id="PRO_5040471650" description="Peptidase S1 domain-containing protein" evidence="6">
    <location>
        <begin position="31"/>
        <end position="527"/>
    </location>
</feature>
<dbReference type="PROSITE" id="PS00134">
    <property type="entry name" value="TRYPSIN_HIS"/>
    <property type="match status" value="1"/>
</dbReference>
<dbReference type="InterPro" id="IPR051333">
    <property type="entry name" value="CLIP_Serine_Protease"/>
</dbReference>
<dbReference type="CDD" id="cd00190">
    <property type="entry name" value="Tryp_SPc"/>
    <property type="match status" value="1"/>
</dbReference>
<dbReference type="PANTHER" id="PTHR24260">
    <property type="match status" value="1"/>
</dbReference>
<dbReference type="InterPro" id="IPR001254">
    <property type="entry name" value="Trypsin_dom"/>
</dbReference>
<dbReference type="PANTHER" id="PTHR24260:SF143">
    <property type="entry name" value="SERINE PROTEASE GD-LIKE PROTEIN"/>
    <property type="match status" value="1"/>
</dbReference>
<organism evidence="8 9">
    <name type="scientific">Brassicogethes aeneus</name>
    <name type="common">Rape pollen beetle</name>
    <name type="synonym">Meligethes aeneus</name>
    <dbReference type="NCBI Taxonomy" id="1431903"/>
    <lineage>
        <taxon>Eukaryota</taxon>
        <taxon>Metazoa</taxon>
        <taxon>Ecdysozoa</taxon>
        <taxon>Arthropoda</taxon>
        <taxon>Hexapoda</taxon>
        <taxon>Insecta</taxon>
        <taxon>Pterygota</taxon>
        <taxon>Neoptera</taxon>
        <taxon>Endopterygota</taxon>
        <taxon>Coleoptera</taxon>
        <taxon>Polyphaga</taxon>
        <taxon>Cucujiformia</taxon>
        <taxon>Nitidulidae</taxon>
        <taxon>Meligethinae</taxon>
        <taxon>Brassicogethes</taxon>
    </lineage>
</organism>
<protein>
    <recommendedName>
        <fullName evidence="7">Peptidase S1 domain-containing protein</fullName>
    </recommendedName>
</protein>
<feature type="compositionally biased region" description="Low complexity" evidence="5">
    <location>
        <begin position="152"/>
        <end position="175"/>
    </location>
</feature>
<evidence type="ECO:0000313" key="9">
    <source>
        <dbReference type="Proteomes" id="UP001154078"/>
    </source>
</evidence>
<sequence>MLFPLWCYTKMVPSVIFFLCLHLQLNQIFAQKNLEQDYVSPCPKLFQYLAANETDRWYGQVTLTTDVELHDGIWLILVFDKPSILVESTFGQKNYKLKETEYLLRTLGIRLMPNNPLTVRFSIKYDPDDGIPFFKGFRINTRPSCPEPNIQTTSTHRPTTSSTVTSPLTTSTTTTTTLRTTFPPNYDEFVTSEELPVSESPQDGSLITNNVESVVTSNGDLSNGEMEFIFNSLINASYYPGDIAFAPSQGAATLLSNFNENQNIQCGTVVRNPKYGSAKTAHWPWHAILFNFIGPQIMYTCGGSLISDRHVLTAAHCVTKPKTKTPVDLDILSVFLGKQNLKSFGPEVQVREVSDIFVHPDYNFNVLYNDIAVVTLSLPVMFTEFVRPVCLWDNTADSDILRKTGVTVGYGFDMKKQVSTELRGVAMPVLPQKECYQKSPLFPKVLFDKNYCAGFEEDVVTCNGDSGGGMVFPKEQVFDSQPIWQIRGVVSIGVALQGHFVCNDMKYVVFTDVAKYLDWILTILKRI</sequence>
<evidence type="ECO:0000256" key="3">
    <source>
        <dbReference type="ARBA" id="ARBA00022825"/>
    </source>
</evidence>
<dbReference type="Proteomes" id="UP001154078">
    <property type="component" value="Chromosome 10"/>
</dbReference>
<dbReference type="GO" id="GO:0006508">
    <property type="term" value="P:proteolysis"/>
    <property type="evidence" value="ECO:0007669"/>
    <property type="project" value="UniProtKB-KW"/>
</dbReference>
<dbReference type="SUPFAM" id="SSF50494">
    <property type="entry name" value="Trypsin-like serine proteases"/>
    <property type="match status" value="1"/>
</dbReference>
<keyword evidence="4" id="KW-1015">Disulfide bond</keyword>
<keyword evidence="9" id="KW-1185">Reference proteome</keyword>
<dbReference type="SMART" id="SM00020">
    <property type="entry name" value="Tryp_SPc"/>
    <property type="match status" value="1"/>
</dbReference>